<comment type="function">
    <text evidence="11">Na(+)/H(+) antiporter that extrudes sodium in exchange for external protons.</text>
</comment>
<comment type="similarity">
    <text evidence="11">Belongs to the NhaA Na(+)/H(+) (TC 2.A.33) antiporter family.</text>
</comment>
<evidence type="ECO:0000256" key="5">
    <source>
        <dbReference type="ARBA" id="ARBA00022692"/>
    </source>
</evidence>
<dbReference type="PANTHER" id="PTHR30341">
    <property type="entry name" value="SODIUM ION/PROTON ANTIPORTER NHAA-RELATED"/>
    <property type="match status" value="1"/>
</dbReference>
<protein>
    <recommendedName>
        <fullName evidence="11">Na(+)/H(+) antiporter NhaA</fullName>
    </recommendedName>
    <alternativeName>
        <fullName evidence="11">Sodium/proton antiporter NhaA</fullName>
    </alternativeName>
</protein>
<dbReference type="GO" id="GO:0005886">
    <property type="term" value="C:plasma membrane"/>
    <property type="evidence" value="ECO:0007669"/>
    <property type="project" value="UniProtKB-SubCell"/>
</dbReference>
<keyword evidence="10 11" id="KW-0739">Sodium transport</keyword>
<evidence type="ECO:0000256" key="1">
    <source>
        <dbReference type="ARBA" id="ARBA00004429"/>
    </source>
</evidence>
<evidence type="ECO:0000256" key="7">
    <source>
        <dbReference type="ARBA" id="ARBA00023053"/>
    </source>
</evidence>
<keyword evidence="5 11" id="KW-0812">Transmembrane</keyword>
<feature type="transmembrane region" description="Helical" evidence="11">
    <location>
        <begin position="71"/>
        <end position="94"/>
    </location>
</feature>
<evidence type="ECO:0000313" key="13">
    <source>
        <dbReference type="Proteomes" id="UP000307808"/>
    </source>
</evidence>
<dbReference type="InterPro" id="IPR023171">
    <property type="entry name" value="Na/H_antiporter_dom_sf"/>
</dbReference>
<feature type="transmembrane region" description="Helical" evidence="11">
    <location>
        <begin position="145"/>
        <end position="166"/>
    </location>
</feature>
<keyword evidence="9 11" id="KW-0472">Membrane</keyword>
<keyword evidence="3 11" id="KW-0050">Antiport</keyword>
<dbReference type="EMBL" id="SZPY01000002">
    <property type="protein sequence ID" value="TKI62475.1"/>
    <property type="molecule type" value="Genomic_DNA"/>
</dbReference>
<keyword evidence="6 11" id="KW-1133">Transmembrane helix</keyword>
<evidence type="ECO:0000256" key="11">
    <source>
        <dbReference type="HAMAP-Rule" id="MF_01844"/>
    </source>
</evidence>
<name>A0A4U2YP85_9ACTN</name>
<dbReference type="InterPro" id="IPR004670">
    <property type="entry name" value="NhaA"/>
</dbReference>
<dbReference type="AlphaFoldDB" id="A0A4U2YP85"/>
<evidence type="ECO:0000256" key="10">
    <source>
        <dbReference type="ARBA" id="ARBA00023201"/>
    </source>
</evidence>
<proteinExistence type="inferred from homology"/>
<evidence type="ECO:0000256" key="3">
    <source>
        <dbReference type="ARBA" id="ARBA00022449"/>
    </source>
</evidence>
<feature type="transmembrane region" description="Helical" evidence="11">
    <location>
        <begin position="178"/>
        <end position="197"/>
    </location>
</feature>
<feature type="transmembrane region" description="Helical" evidence="11">
    <location>
        <begin position="227"/>
        <end position="256"/>
    </location>
</feature>
<dbReference type="PANTHER" id="PTHR30341:SF0">
    <property type="entry name" value="NA(+)_H(+) ANTIPORTER NHAA"/>
    <property type="match status" value="1"/>
</dbReference>
<sequence length="435" mass="45051">MDSILSSHLHAHAPLDPHQRTRRERLGAWSRLEPAGGVLLGVATLVALTLANSPGAELYASLRDFRIGPAALHLDLTMGQWAADGLLAVFFFVVGVELKREFLAGDLSDPRRALVPVAAAVGGVVVPVLVYLAVVTAAGGGKGALNGWAVPAATDIAFAVAVLAAVSSHLPPALRAFLLTLAVVDDLIAITIIAVGFTAHIDLLFLLLGAVSIALFAVALRRLPAWWLLVPIAVVAWGFVHASGVHATIAGVLLGLTVPVFNAPTSRMGSLAEKEAAAAHGPTARFEHLLKPWSSCVAVPLFAFFAAGVTIGGFSGLVDSATTPVALGIMAGLVLGKTLGITTATFLVTRLPGIRLDPTLRWPDLFGVSLLAGVGFTVSLLVGELAFGAGSALEETVKVGVLVGSLTSAVAALCVLAARNRHYRNRPHFHEHPLG</sequence>
<dbReference type="Gene3D" id="1.20.1530.10">
    <property type="entry name" value="Na+/H+ antiporter like domain"/>
    <property type="match status" value="1"/>
</dbReference>
<keyword evidence="2 11" id="KW-0813">Transport</keyword>
<feature type="transmembrane region" description="Helical" evidence="11">
    <location>
        <begin position="368"/>
        <end position="387"/>
    </location>
</feature>
<comment type="catalytic activity">
    <reaction evidence="11">
        <text>Na(+)(in) + 2 H(+)(out) = Na(+)(out) + 2 H(+)(in)</text>
        <dbReference type="Rhea" id="RHEA:29251"/>
        <dbReference type="ChEBI" id="CHEBI:15378"/>
        <dbReference type="ChEBI" id="CHEBI:29101"/>
    </reaction>
</comment>
<keyword evidence="13" id="KW-1185">Reference proteome</keyword>
<dbReference type="NCBIfam" id="TIGR00773">
    <property type="entry name" value="NhaA"/>
    <property type="match status" value="1"/>
</dbReference>
<accession>A0A4U2YP85</accession>
<dbReference type="OrthoDB" id="117402at2"/>
<evidence type="ECO:0000256" key="9">
    <source>
        <dbReference type="ARBA" id="ARBA00023136"/>
    </source>
</evidence>
<evidence type="ECO:0000256" key="2">
    <source>
        <dbReference type="ARBA" id="ARBA00022448"/>
    </source>
</evidence>
<evidence type="ECO:0000256" key="4">
    <source>
        <dbReference type="ARBA" id="ARBA00022475"/>
    </source>
</evidence>
<organism evidence="12 13">
    <name type="scientific">Nocardioides jishulii</name>
    <dbReference type="NCBI Taxonomy" id="2575440"/>
    <lineage>
        <taxon>Bacteria</taxon>
        <taxon>Bacillati</taxon>
        <taxon>Actinomycetota</taxon>
        <taxon>Actinomycetes</taxon>
        <taxon>Propionibacteriales</taxon>
        <taxon>Nocardioidaceae</taxon>
        <taxon>Nocardioides</taxon>
    </lineage>
</organism>
<dbReference type="Pfam" id="PF06965">
    <property type="entry name" value="Na_H_antiport_1"/>
    <property type="match status" value="1"/>
</dbReference>
<keyword evidence="7 11" id="KW-0915">Sodium</keyword>
<evidence type="ECO:0000256" key="6">
    <source>
        <dbReference type="ARBA" id="ARBA00022989"/>
    </source>
</evidence>
<feature type="transmembrane region" description="Helical" evidence="11">
    <location>
        <begin position="32"/>
        <end position="51"/>
    </location>
</feature>
<comment type="caution">
    <text evidence="12">The sequence shown here is derived from an EMBL/GenBank/DDBJ whole genome shotgun (WGS) entry which is preliminary data.</text>
</comment>
<evidence type="ECO:0000313" key="12">
    <source>
        <dbReference type="EMBL" id="TKI62475.1"/>
    </source>
</evidence>
<dbReference type="Proteomes" id="UP000307808">
    <property type="component" value="Unassembled WGS sequence"/>
</dbReference>
<feature type="transmembrane region" description="Helical" evidence="11">
    <location>
        <begin position="399"/>
        <end position="418"/>
    </location>
</feature>
<feature type="transmembrane region" description="Helical" evidence="11">
    <location>
        <begin position="203"/>
        <end position="220"/>
    </location>
</feature>
<keyword evidence="4 11" id="KW-1003">Cell membrane</keyword>
<comment type="subcellular location">
    <subcellularLocation>
        <location evidence="1">Cell inner membrane</location>
        <topology evidence="1">Multi-pass membrane protein</topology>
    </subcellularLocation>
    <subcellularLocation>
        <location evidence="11">Cell membrane</location>
        <topology evidence="11">Multi-pass membrane protein</topology>
    </subcellularLocation>
</comment>
<evidence type="ECO:0000256" key="8">
    <source>
        <dbReference type="ARBA" id="ARBA00023065"/>
    </source>
</evidence>
<feature type="transmembrane region" description="Helical" evidence="11">
    <location>
        <begin position="325"/>
        <end position="348"/>
    </location>
</feature>
<dbReference type="GO" id="GO:0015385">
    <property type="term" value="F:sodium:proton antiporter activity"/>
    <property type="evidence" value="ECO:0007669"/>
    <property type="project" value="UniProtKB-UniRule"/>
</dbReference>
<dbReference type="HAMAP" id="MF_01844">
    <property type="entry name" value="NhaA"/>
    <property type="match status" value="1"/>
</dbReference>
<reference evidence="12 13" key="1">
    <citation type="submission" date="2019-04" db="EMBL/GenBank/DDBJ databases">
        <authorList>
            <person name="Dong K."/>
        </authorList>
    </citation>
    <scope>NUCLEOTIDE SEQUENCE [LARGE SCALE GENOMIC DNA]</scope>
    <source>
        <strain evidence="13">dk3543</strain>
    </source>
</reference>
<dbReference type="GO" id="GO:0006885">
    <property type="term" value="P:regulation of pH"/>
    <property type="evidence" value="ECO:0007669"/>
    <property type="project" value="UniProtKB-UniRule"/>
</dbReference>
<feature type="transmembrane region" description="Helical" evidence="11">
    <location>
        <begin position="297"/>
        <end position="318"/>
    </location>
</feature>
<feature type="transmembrane region" description="Helical" evidence="11">
    <location>
        <begin position="114"/>
        <end position="139"/>
    </location>
</feature>
<keyword evidence="8 11" id="KW-0406">Ion transport</keyword>
<gene>
    <name evidence="11 12" type="primary">nhaA</name>
    <name evidence="12" type="ORF">FC770_08800</name>
</gene>